<comment type="caution">
    <text evidence="3">The sequence shown here is derived from an EMBL/GenBank/DDBJ whole genome shotgun (WGS) entry which is preliminary data.</text>
</comment>
<feature type="domain" description="Alpha-L-rhamnosidase C-terminal" evidence="2">
    <location>
        <begin position="585"/>
        <end position="658"/>
    </location>
</feature>
<dbReference type="InterPro" id="IPR035398">
    <property type="entry name" value="Bac_rhamnosid_C"/>
</dbReference>
<evidence type="ECO:0000259" key="2">
    <source>
        <dbReference type="Pfam" id="PF17390"/>
    </source>
</evidence>
<dbReference type="InterPro" id="IPR035396">
    <property type="entry name" value="Bac_rhamnosid6H"/>
</dbReference>
<dbReference type="AlphaFoldDB" id="A0A1V6YVT2"/>
<keyword evidence="4" id="KW-1185">Reference proteome</keyword>
<sequence>MLDMLCVGDLVLEKQSVGISESIAMHFAALLLAPVLAAASSNIPYEQYILAPKSRDLIPPSVHSVNGSVTKAKSLTQLSGGEATFHGVSSVTYDFGKNVAGLVSLDVGSSSSSSAFLGVTFSESSLYISNQASDATADAGLDTPLWFNVGKGAGKYTPEEKYLRGGFRYLTVVSNSTATISLKSLRVKFTAAPDQNLRAYTGYFHSDDELINKIWYAGAYTNQLATINPKHGNSLVHLGAISSGDDIHLPQTDTWWNNYTITNGSSTITDGAKRDRLVWPGDMSIALESIAVSTGDLYSVRTALESLFALQKSNGQLPYAGKGFFASVSYTYHLHSLIGASFLYRFSGDKNWLSNHWSQYKRGLEWAISSVDETGLANITASSDWLRFGMGAHNIEANAILYFVLQDAQSLATELNDKTALANWSNTATKLKIATNEKLWDASSGLYFDNETTTMHPQDGNAWAIKANLTQSTAQAVQVSNALKSRWGKYGAPAPEAGKTVSPFISGFELQGHYLANKPNSALDLMRLEWGFMLNDPRMTQSTFIEGYATDGSLHYAPYTNDARVSHAHGWSTGPTYALTAYAAGIQLTGAGGSTWVIAPQVGNLTCVDAGFETAKGKYSTSFRSSGKGVGKSAFVTPANTTGEFVLAGARGSLVSEGGERVKLVNGKASGLKGGSWKLRSD</sequence>
<dbReference type="Pfam" id="PF17390">
    <property type="entry name" value="Bac_rhamnosid_C"/>
    <property type="match status" value="1"/>
</dbReference>
<dbReference type="EMBL" id="MOOB01000009">
    <property type="protein sequence ID" value="OQE91570.1"/>
    <property type="molecule type" value="Genomic_DNA"/>
</dbReference>
<dbReference type="Pfam" id="PF17389">
    <property type="entry name" value="Bac_rhamnosid6H"/>
    <property type="match status" value="1"/>
</dbReference>
<dbReference type="GO" id="GO:0003824">
    <property type="term" value="F:catalytic activity"/>
    <property type="evidence" value="ECO:0007669"/>
    <property type="project" value="UniProtKB-ARBA"/>
</dbReference>
<name>A0A1V6YVT2_PENNA</name>
<dbReference type="PANTHER" id="PTHR34987">
    <property type="entry name" value="C, PUTATIVE (AFU_ORTHOLOGUE AFUA_3G02880)-RELATED"/>
    <property type="match status" value="1"/>
</dbReference>
<dbReference type="Gene3D" id="2.60.420.10">
    <property type="entry name" value="Maltose phosphorylase, domain 3"/>
    <property type="match status" value="1"/>
</dbReference>
<dbReference type="Proteomes" id="UP000191691">
    <property type="component" value="Unassembled WGS sequence"/>
</dbReference>
<evidence type="ECO:0000313" key="4">
    <source>
        <dbReference type="Proteomes" id="UP000191691"/>
    </source>
</evidence>
<dbReference type="Gene3D" id="1.50.10.10">
    <property type="match status" value="1"/>
</dbReference>
<dbReference type="InterPro" id="IPR012341">
    <property type="entry name" value="6hp_glycosidase-like_sf"/>
</dbReference>
<evidence type="ECO:0000313" key="3">
    <source>
        <dbReference type="EMBL" id="OQE91570.1"/>
    </source>
</evidence>
<dbReference type="GO" id="GO:0005975">
    <property type="term" value="P:carbohydrate metabolic process"/>
    <property type="evidence" value="ECO:0007669"/>
    <property type="project" value="InterPro"/>
</dbReference>
<proteinExistence type="predicted"/>
<gene>
    <name evidence="3" type="ORF">PENNAL_c0009G00010</name>
</gene>
<reference evidence="4" key="1">
    <citation type="journal article" date="2017" name="Nat. Microbiol.">
        <title>Global analysis of biosynthetic gene clusters reveals vast potential of secondary metabolite production in Penicillium species.</title>
        <authorList>
            <person name="Nielsen J.C."/>
            <person name="Grijseels S."/>
            <person name="Prigent S."/>
            <person name="Ji B."/>
            <person name="Dainat J."/>
            <person name="Nielsen K.F."/>
            <person name="Frisvad J.C."/>
            <person name="Workman M."/>
            <person name="Nielsen J."/>
        </authorList>
    </citation>
    <scope>NUCLEOTIDE SEQUENCE [LARGE SCALE GENOMIC DNA]</scope>
    <source>
        <strain evidence="4">IBT 13039</strain>
    </source>
</reference>
<dbReference type="SUPFAM" id="SSF48208">
    <property type="entry name" value="Six-hairpin glycosidases"/>
    <property type="match status" value="1"/>
</dbReference>
<dbReference type="OMA" id="GYFHCDD"/>
<organism evidence="3 4">
    <name type="scientific">Penicillium nalgiovense</name>
    <dbReference type="NCBI Taxonomy" id="60175"/>
    <lineage>
        <taxon>Eukaryota</taxon>
        <taxon>Fungi</taxon>
        <taxon>Dikarya</taxon>
        <taxon>Ascomycota</taxon>
        <taxon>Pezizomycotina</taxon>
        <taxon>Eurotiomycetes</taxon>
        <taxon>Eurotiomycetidae</taxon>
        <taxon>Eurotiales</taxon>
        <taxon>Aspergillaceae</taxon>
        <taxon>Penicillium</taxon>
    </lineage>
</organism>
<dbReference type="InterPro" id="IPR008928">
    <property type="entry name" value="6-hairpin_glycosidase_sf"/>
</dbReference>
<protein>
    <recommendedName>
        <fullName evidence="5">Alpha-L-rhamnosidase six-hairpin glycosidase domain-containing protein</fullName>
    </recommendedName>
</protein>
<dbReference type="PANTHER" id="PTHR34987:SF6">
    <property type="entry name" value="ALPHA-L-RHAMNOSIDASE SIX-HAIRPIN GLYCOSIDASE DOMAIN-CONTAINING PROTEIN"/>
    <property type="match status" value="1"/>
</dbReference>
<evidence type="ECO:0008006" key="5">
    <source>
        <dbReference type="Google" id="ProtNLM"/>
    </source>
</evidence>
<accession>A0A1V6YVT2</accession>
<evidence type="ECO:0000259" key="1">
    <source>
        <dbReference type="Pfam" id="PF17389"/>
    </source>
</evidence>
<feature type="domain" description="Alpha-L-rhamnosidase six-hairpin glycosidase" evidence="1">
    <location>
        <begin position="263"/>
        <end position="486"/>
    </location>
</feature>
<dbReference type="STRING" id="60175.A0A1V6YVT2"/>